<dbReference type="EMBL" id="QEIT01000897">
    <property type="protein sequence ID" value="PWZ65440.1"/>
    <property type="molecule type" value="Genomic_DNA"/>
</dbReference>
<reference evidence="2 3" key="1">
    <citation type="journal article" date="2018" name="Vet. Microbiol.">
        <title>Clonal diversity and geographic distribution of methicillin-resistant Staphylococcus pseudintermedius from Australian animals: Discovery of novel sequence types.</title>
        <authorList>
            <person name="Worthing K.A."/>
            <person name="Abraham S."/>
            <person name="Coombs G.W."/>
            <person name="Pang S."/>
            <person name="Saputra S."/>
            <person name="Jordan D."/>
            <person name="Trott D.J."/>
            <person name="Norris J.M."/>
        </authorList>
    </citation>
    <scope>NUCLEOTIDE SEQUENCE [LARGE SCALE GENOMIC DNA]</scope>
    <source>
        <strain evidence="2 3">ST525 1</strain>
    </source>
</reference>
<comment type="caution">
    <text evidence="2">The sequence shown here is derived from an EMBL/GenBank/DDBJ whole genome shotgun (WGS) entry which is preliminary data.</text>
</comment>
<dbReference type="AlphaFoldDB" id="A0A317YN35"/>
<feature type="non-terminal residue" evidence="2">
    <location>
        <position position="1"/>
    </location>
</feature>
<protein>
    <submittedName>
        <fullName evidence="2">DUF805 domain-containing protein</fullName>
    </submittedName>
</protein>
<organism evidence="2 3">
    <name type="scientific">Staphylococcus pseudintermedius</name>
    <dbReference type="NCBI Taxonomy" id="283734"/>
    <lineage>
        <taxon>Bacteria</taxon>
        <taxon>Bacillati</taxon>
        <taxon>Bacillota</taxon>
        <taxon>Bacilli</taxon>
        <taxon>Bacillales</taxon>
        <taxon>Staphylococcaceae</taxon>
        <taxon>Staphylococcus</taxon>
        <taxon>Staphylococcus intermedius group</taxon>
    </lineage>
</organism>
<dbReference type="Proteomes" id="UP000246800">
    <property type="component" value="Unassembled WGS sequence"/>
</dbReference>
<accession>A0A317YN35</accession>
<evidence type="ECO:0000313" key="3">
    <source>
        <dbReference type="Proteomes" id="UP000246800"/>
    </source>
</evidence>
<evidence type="ECO:0000313" key="2">
    <source>
        <dbReference type="EMBL" id="PWZ65440.1"/>
    </source>
</evidence>
<feature type="compositionally biased region" description="Polar residues" evidence="1">
    <location>
        <begin position="22"/>
        <end position="31"/>
    </location>
</feature>
<sequence length="52" mass="5706">VFLCFDSKPANKYGESPKYPSSIKNQSVTSETPKKAGTSETPKTPEETDNQL</sequence>
<gene>
    <name evidence="2" type="ORF">DD902_16730</name>
</gene>
<evidence type="ECO:0000256" key="1">
    <source>
        <dbReference type="SAM" id="MobiDB-lite"/>
    </source>
</evidence>
<proteinExistence type="predicted"/>
<feature type="region of interest" description="Disordered" evidence="1">
    <location>
        <begin position="1"/>
        <end position="52"/>
    </location>
</feature>
<name>A0A317YN35_STAPS</name>